<keyword evidence="2" id="KW-1185">Reference proteome</keyword>
<sequence>MSKEAHGGSNAATGVDWKRARGRHRDRCLGGKIVCRRVRQGKRLWLWMVDDGDGMDGFIVKLRTYGASKSAAWPVCAEIPVIVRALTLSHTYMGTRKFQKIDAVSFWGVSLVVAVACSKGGGRKGRGGGG</sequence>
<reference evidence="1 2" key="1">
    <citation type="journal article" date="2014" name="Mol. Plant">
        <title>Chromosome Scale Genome Assembly and Transcriptome Profiling of Nannochloropsis gaditana in Nitrogen Depletion.</title>
        <authorList>
            <person name="Corteggiani Carpinelli E."/>
            <person name="Telatin A."/>
            <person name="Vitulo N."/>
            <person name="Forcato C."/>
            <person name="D'Angelo M."/>
            <person name="Schiavon R."/>
            <person name="Vezzi A."/>
            <person name="Giacometti G.M."/>
            <person name="Morosinotto T."/>
            <person name="Valle G."/>
        </authorList>
    </citation>
    <scope>NUCLEOTIDE SEQUENCE [LARGE SCALE GENOMIC DNA]</scope>
    <source>
        <strain evidence="1 2">B-31</strain>
    </source>
</reference>
<gene>
    <name evidence="1" type="ORF">Naga_100356g5</name>
</gene>
<protein>
    <submittedName>
        <fullName evidence="1">Uncharacterized protein</fullName>
    </submittedName>
</protein>
<proteinExistence type="predicted"/>
<comment type="caution">
    <text evidence="1">The sequence shown here is derived from an EMBL/GenBank/DDBJ whole genome shotgun (WGS) entry which is preliminary data.</text>
</comment>
<organism evidence="1 2">
    <name type="scientific">Nannochloropsis gaditana</name>
    <dbReference type="NCBI Taxonomy" id="72520"/>
    <lineage>
        <taxon>Eukaryota</taxon>
        <taxon>Sar</taxon>
        <taxon>Stramenopiles</taxon>
        <taxon>Ochrophyta</taxon>
        <taxon>Eustigmatophyceae</taxon>
        <taxon>Eustigmatales</taxon>
        <taxon>Monodopsidaceae</taxon>
        <taxon>Nannochloropsis</taxon>
    </lineage>
</organism>
<evidence type="ECO:0000313" key="2">
    <source>
        <dbReference type="Proteomes" id="UP000019335"/>
    </source>
</evidence>
<accession>W7T1Z2</accession>
<name>W7T1Z2_9STRA</name>
<evidence type="ECO:0000313" key="1">
    <source>
        <dbReference type="EMBL" id="EWM20767.1"/>
    </source>
</evidence>
<dbReference type="Proteomes" id="UP000019335">
    <property type="component" value="Unassembled WGS sequence"/>
</dbReference>
<dbReference type="AlphaFoldDB" id="W7T1Z2"/>
<dbReference type="EMBL" id="AZIL01002818">
    <property type="protein sequence ID" value="EWM20767.1"/>
    <property type="molecule type" value="Genomic_DNA"/>
</dbReference>